<name>A0ABT2UK45_9BACL</name>
<accession>A0ABT2UK45</accession>
<keyword evidence="2" id="KW-1185">Reference proteome</keyword>
<reference evidence="1 2" key="1">
    <citation type="submission" date="2022-09" db="EMBL/GenBank/DDBJ databases">
        <authorList>
            <person name="Han X.L."/>
            <person name="Wang Q."/>
            <person name="Lu T."/>
        </authorList>
    </citation>
    <scope>NUCLEOTIDE SEQUENCE [LARGE SCALE GENOMIC DNA]</scope>
    <source>
        <strain evidence="1 2">WQ 127069</strain>
    </source>
</reference>
<evidence type="ECO:0000313" key="1">
    <source>
        <dbReference type="EMBL" id="MCU6795010.1"/>
    </source>
</evidence>
<dbReference type="Pfam" id="PF13289">
    <property type="entry name" value="SIR2_2"/>
    <property type="match status" value="1"/>
</dbReference>
<organism evidence="1 2">
    <name type="scientific">Paenibacillus baimaensis</name>
    <dbReference type="NCBI Taxonomy" id="2982185"/>
    <lineage>
        <taxon>Bacteria</taxon>
        <taxon>Bacillati</taxon>
        <taxon>Bacillota</taxon>
        <taxon>Bacilli</taxon>
        <taxon>Bacillales</taxon>
        <taxon>Paenibacillaceae</taxon>
        <taxon>Paenibacillus</taxon>
    </lineage>
</organism>
<comment type="caution">
    <text evidence="1">The sequence shown here is derived from an EMBL/GenBank/DDBJ whole genome shotgun (WGS) entry which is preliminary data.</text>
</comment>
<dbReference type="InterPro" id="IPR029035">
    <property type="entry name" value="DHS-like_NAD/FAD-binding_dom"/>
</dbReference>
<dbReference type="EMBL" id="JAOQIO010000089">
    <property type="protein sequence ID" value="MCU6795010.1"/>
    <property type="molecule type" value="Genomic_DNA"/>
</dbReference>
<proteinExistence type="predicted"/>
<evidence type="ECO:0000313" key="2">
    <source>
        <dbReference type="Proteomes" id="UP001652445"/>
    </source>
</evidence>
<protein>
    <submittedName>
        <fullName evidence="1">SIR2 family protein</fullName>
    </submittedName>
</protein>
<sequence length="329" mass="37700">MDQGDVFKIIQKYTQDVPLILIGTGGTIPYGIPGMSLLSEHLIAQVGTKYNSDKVWSLFQERLMDGKDLETALTGLNLSEQIMYDITRSTWELISQYDLKLFYKMLKNEVILTLGKLLKAMCVPHPMQVNVITTNYDRVIEYSCDQFNISINTLCDGRYMRLIDTELVKRNYKVNLLKVHGSLDWFEHENGNVYSLPLQNNIPEQMHPKIIPPGSEKYRSIAQPPCRDVIHIADNFIAKAESFLCIGYGFNDEQIQTNIISAIRKGKPIVVVTKKLSDTALTMISKNAVKYVVIQESNTSGYTDFLMKDARHTEKGEFWKIEDFYNILY</sequence>
<dbReference type="SUPFAM" id="SSF52467">
    <property type="entry name" value="DHS-like NAD/FAD-binding domain"/>
    <property type="match status" value="1"/>
</dbReference>
<gene>
    <name evidence="1" type="ORF">OB236_23160</name>
</gene>
<dbReference type="RefSeq" id="WP_262686065.1">
    <property type="nucleotide sequence ID" value="NZ_JAOQIO010000089.1"/>
</dbReference>
<dbReference type="Proteomes" id="UP001652445">
    <property type="component" value="Unassembled WGS sequence"/>
</dbReference>